<dbReference type="InterPro" id="IPR010719">
    <property type="entry name" value="MnmM_MeTrfase"/>
</dbReference>
<dbReference type="Pfam" id="PF06962">
    <property type="entry name" value="rRNA_methylase"/>
    <property type="match status" value="1"/>
</dbReference>
<gene>
    <name evidence="1" type="ORF">SAMN02745189_00137</name>
</gene>
<evidence type="ECO:0000313" key="1">
    <source>
        <dbReference type="EMBL" id="SHL41454.1"/>
    </source>
</evidence>
<keyword evidence="1" id="KW-0808">Transferase</keyword>
<dbReference type="CDD" id="cd02440">
    <property type="entry name" value="AdoMet_MTases"/>
    <property type="match status" value="1"/>
</dbReference>
<reference evidence="1 2" key="1">
    <citation type="submission" date="2016-11" db="EMBL/GenBank/DDBJ databases">
        <authorList>
            <person name="Jaros S."/>
            <person name="Januszkiewicz K."/>
            <person name="Wedrychowicz H."/>
        </authorList>
    </citation>
    <scope>NUCLEOTIDE SEQUENCE [LARGE SCALE GENOMIC DNA]</scope>
    <source>
        <strain evidence="1 2">DSM 16010</strain>
    </source>
</reference>
<accession>A0A1M7AFM3</accession>
<dbReference type="Gene3D" id="3.40.50.150">
    <property type="entry name" value="Vaccinia Virus protein VP39"/>
    <property type="match status" value="1"/>
</dbReference>
<dbReference type="InterPro" id="IPR029063">
    <property type="entry name" value="SAM-dependent_MTases_sf"/>
</dbReference>
<dbReference type="AlphaFoldDB" id="A0A1M7AFM3"/>
<dbReference type="EMBL" id="FRCF01000002">
    <property type="protein sequence ID" value="SHL41454.1"/>
    <property type="molecule type" value="Genomic_DNA"/>
</dbReference>
<name>A0A1M7AFM3_9BACL</name>
<dbReference type="Proteomes" id="UP000184206">
    <property type="component" value="Unassembled WGS sequence"/>
</dbReference>
<proteinExistence type="predicted"/>
<sequence length="185" mass="20649">MLMKILPAAKKLMEENVSPGDTVVDATCGNGHDTKFLAELTGPGGSVYSFDIQKTALDHARELTEGLDNIQFILDSHSRIENHIEVPVQAAMFNLGYLPKGDKSITTESESTIEALRQLFHLLKPGGRIVIVVYHGHEKGKDEKDALYDHLSHIPQQEANILEYRFINQKNNAPFILCMEKTHNA</sequence>
<protein>
    <submittedName>
        <fullName evidence="1">Putative rRNA methylase</fullName>
    </submittedName>
</protein>
<dbReference type="STRING" id="1123231.SAMN02745189_00137"/>
<organism evidence="1 2">
    <name type="scientific">Lacicoccus alkaliphilus DSM 16010</name>
    <dbReference type="NCBI Taxonomy" id="1123231"/>
    <lineage>
        <taxon>Bacteria</taxon>
        <taxon>Bacillati</taxon>
        <taxon>Bacillota</taxon>
        <taxon>Bacilli</taxon>
        <taxon>Bacillales</taxon>
        <taxon>Salinicoccaceae</taxon>
        <taxon>Lacicoccus</taxon>
    </lineage>
</organism>
<dbReference type="PANTHER" id="PTHR35276:SF1">
    <property type="entry name" value="TRNA (MNM(5)S(2)U34)-METHYLTRANSFERASE, CHLOROPLASTIC"/>
    <property type="match status" value="1"/>
</dbReference>
<keyword evidence="2" id="KW-1185">Reference proteome</keyword>
<dbReference type="SUPFAM" id="SSF53335">
    <property type="entry name" value="S-adenosyl-L-methionine-dependent methyltransferases"/>
    <property type="match status" value="1"/>
</dbReference>
<dbReference type="GO" id="GO:0032259">
    <property type="term" value="P:methylation"/>
    <property type="evidence" value="ECO:0007669"/>
    <property type="project" value="UniProtKB-KW"/>
</dbReference>
<dbReference type="RefSeq" id="WP_072707328.1">
    <property type="nucleotide sequence ID" value="NZ_FRCF01000002.1"/>
</dbReference>
<dbReference type="PANTHER" id="PTHR35276">
    <property type="entry name" value="S-ADENOSYL-L-METHIONINE-DEPENDENT METHYLTRANSFERASES SUPERFAMILY PROTEIN"/>
    <property type="match status" value="1"/>
</dbReference>
<dbReference type="GO" id="GO:0008168">
    <property type="term" value="F:methyltransferase activity"/>
    <property type="evidence" value="ECO:0007669"/>
    <property type="project" value="UniProtKB-KW"/>
</dbReference>
<dbReference type="OrthoDB" id="9792989at2"/>
<keyword evidence="1" id="KW-0489">Methyltransferase</keyword>
<evidence type="ECO:0000313" key="2">
    <source>
        <dbReference type="Proteomes" id="UP000184206"/>
    </source>
</evidence>